<evidence type="ECO:0000256" key="1">
    <source>
        <dbReference type="ARBA" id="ARBA00022679"/>
    </source>
</evidence>
<accession>A0A7S1PQ31</accession>
<dbReference type="CDD" id="cd06223">
    <property type="entry name" value="PRTases_typeI"/>
    <property type="match status" value="2"/>
</dbReference>
<dbReference type="InterPro" id="IPR050118">
    <property type="entry name" value="Pur/Pyrimidine_PRTase"/>
</dbReference>
<dbReference type="EMBL" id="HBGF01005658">
    <property type="protein sequence ID" value="CAD9094823.1"/>
    <property type="molecule type" value="Transcribed_RNA"/>
</dbReference>
<gene>
    <name evidence="3" type="ORF">NDES1114_LOCUS3861</name>
</gene>
<reference evidence="3" key="1">
    <citation type="submission" date="2021-01" db="EMBL/GenBank/DDBJ databases">
        <authorList>
            <person name="Corre E."/>
            <person name="Pelletier E."/>
            <person name="Niang G."/>
            <person name="Scheremetjew M."/>
            <person name="Finn R."/>
            <person name="Kale V."/>
            <person name="Holt S."/>
            <person name="Cochrane G."/>
            <person name="Meng A."/>
            <person name="Brown T."/>
            <person name="Cohen L."/>
        </authorList>
    </citation>
    <scope>NUCLEOTIDE SEQUENCE</scope>
    <source>
        <strain evidence="3">CCAP 1951/1</strain>
    </source>
</reference>
<evidence type="ECO:0000256" key="2">
    <source>
        <dbReference type="ARBA" id="ARBA00022726"/>
    </source>
</evidence>
<dbReference type="GO" id="GO:0016740">
    <property type="term" value="F:transferase activity"/>
    <property type="evidence" value="ECO:0007669"/>
    <property type="project" value="UniProtKB-KW"/>
</dbReference>
<dbReference type="GO" id="GO:0006166">
    <property type="term" value="P:purine ribonucleoside salvage"/>
    <property type="evidence" value="ECO:0007669"/>
    <property type="project" value="UniProtKB-KW"/>
</dbReference>
<dbReference type="PANTHER" id="PTHR43864">
    <property type="entry name" value="HYPOXANTHINE/GUANINE PHOSPHORIBOSYLTRANSFERASE"/>
    <property type="match status" value="1"/>
</dbReference>
<organism evidence="3">
    <name type="scientific">Neobodo designis</name>
    <name type="common">Flagellated protozoan</name>
    <name type="synonym">Bodo designis</name>
    <dbReference type="NCBI Taxonomy" id="312471"/>
    <lineage>
        <taxon>Eukaryota</taxon>
        <taxon>Discoba</taxon>
        <taxon>Euglenozoa</taxon>
        <taxon>Kinetoplastea</taxon>
        <taxon>Metakinetoplastina</taxon>
        <taxon>Neobodonida</taxon>
        <taxon>Neobodo</taxon>
    </lineage>
</organism>
<dbReference type="InterPro" id="IPR000836">
    <property type="entry name" value="PRTase_dom"/>
</dbReference>
<dbReference type="AlphaFoldDB" id="A0A7S1PQ31"/>
<evidence type="ECO:0000313" key="3">
    <source>
        <dbReference type="EMBL" id="CAD9094823.1"/>
    </source>
</evidence>
<sequence>METLSRIRDLFVRQPIFRDGDAEPRVYFDLTDFVNPVPALAITDIASTLVDLAPIAQCDAIVSIADRCCGAIAHEASRITELPYTLANWYPEGMPGEVEVEACKGFSGNGQVWLNGLKRNRRVVVLLDILRSGDTAANLVRACQRAGCQVLAVCFAAELVEFEGRQKQAEAFDGIQVNTAVRVHVRGERTSELRDSEAIFGPSAAQMLTRKLREGAPGANAIDTAKVEAALNDPNCTVAQLRQATATKPDPTKTYRQMKDADVQRLTAHITNAFVGIPITPNEKLGGYPYSFFQLTDFAPMMTPDIVEAMADLMVHFGAFSRCDVIVAEADRGGAPIAQAVARRTKLPFVLANWYPLGEGMGATTQASVGFSGDGSMVLNGVRRGDRCIFVDDMLSSGGTAEGVIGSIVKLGGIPLQGIFASEKLYPPKAGSAMPHRKGKERLQGPYPHFEVITLCQFIAEGSRTTAPPHPIG</sequence>
<dbReference type="InterPro" id="IPR029057">
    <property type="entry name" value="PRTase-like"/>
</dbReference>
<name>A0A7S1PQ31_NEODS</name>
<dbReference type="PANTHER" id="PTHR43864:SF1">
    <property type="entry name" value="XANTHINE PHOSPHORIBOSYLTRANSFERASE"/>
    <property type="match status" value="1"/>
</dbReference>
<keyword evidence="2" id="KW-0660">Purine salvage</keyword>
<evidence type="ECO:0008006" key="4">
    <source>
        <dbReference type="Google" id="ProtNLM"/>
    </source>
</evidence>
<dbReference type="SUPFAM" id="SSF53271">
    <property type="entry name" value="PRTase-like"/>
    <property type="match status" value="2"/>
</dbReference>
<dbReference type="Gene3D" id="3.40.50.2020">
    <property type="match status" value="2"/>
</dbReference>
<keyword evidence="1" id="KW-0808">Transferase</keyword>
<protein>
    <recommendedName>
        <fullName evidence="4">Adenine phosphoribosyltransferase</fullName>
    </recommendedName>
</protein>
<proteinExistence type="predicted"/>